<evidence type="ECO:0008006" key="4">
    <source>
        <dbReference type="Google" id="ProtNLM"/>
    </source>
</evidence>
<dbReference type="Pfam" id="PF13896">
    <property type="entry name" value="Glyco_transf_49"/>
    <property type="match status" value="1"/>
</dbReference>
<gene>
    <name evidence="2" type="ORF">HCN44_004395</name>
</gene>
<dbReference type="PANTHER" id="PTHR47412">
    <property type="entry name" value="FI01434P-RELATED"/>
    <property type="match status" value="1"/>
</dbReference>
<evidence type="ECO:0000313" key="2">
    <source>
        <dbReference type="EMBL" id="KAF7994923.1"/>
    </source>
</evidence>
<dbReference type="EMBL" id="JACMRX010000002">
    <property type="protein sequence ID" value="KAF7994923.1"/>
    <property type="molecule type" value="Genomic_DNA"/>
</dbReference>
<dbReference type="OrthoDB" id="9974378at2759"/>
<comment type="caution">
    <text evidence="2">The sequence shown here is derived from an EMBL/GenBank/DDBJ whole genome shotgun (WGS) entry which is preliminary data.</text>
</comment>
<dbReference type="AlphaFoldDB" id="A0A835CV24"/>
<feature type="signal peptide" evidence="1">
    <location>
        <begin position="1"/>
        <end position="33"/>
    </location>
</feature>
<keyword evidence="3" id="KW-1185">Reference proteome</keyword>
<name>A0A835CV24_APHGI</name>
<evidence type="ECO:0000313" key="3">
    <source>
        <dbReference type="Proteomes" id="UP000639338"/>
    </source>
</evidence>
<reference evidence="2 3" key="1">
    <citation type="submission" date="2020-08" db="EMBL/GenBank/DDBJ databases">
        <title>Aphidius gifuensis genome sequencing and assembly.</title>
        <authorList>
            <person name="Du Z."/>
        </authorList>
    </citation>
    <scope>NUCLEOTIDE SEQUENCE [LARGE SCALE GENOMIC DNA]</scope>
    <source>
        <strain evidence="2">YNYX2018</strain>
        <tissue evidence="2">Adults</tissue>
    </source>
</reference>
<feature type="chain" id="PRO_5032696412" description="Glycosyltransferase" evidence="1">
    <location>
        <begin position="34"/>
        <end position="506"/>
    </location>
</feature>
<keyword evidence="1" id="KW-0732">Signal</keyword>
<accession>A0A835CV24</accession>
<dbReference type="Proteomes" id="UP000639338">
    <property type="component" value="Unassembled WGS sequence"/>
</dbReference>
<sequence length="506" mass="57461">MMMMMMKRNYAVRLSIGLNICVLLYVCAHFGSSGPWSEDGATNWDNNVVQAPLVQDNQNNNIIPFSSNASERIVDVQTNKETIIIEKDDKEKIDVITSGFDGVIKDVESTKINLQTESVPGGQESPPLVESSISLQDAIGCKDKNLDSRVSQRGDYWVLYNYVPMTVSVKCWETITYTTHADFTFLDNLEPLLERWRAPVSIAMYTPGTDIQPTIEAIKYLRNCASPLVAQLVTFHLFFSSKHVPKSIPSREKILSDSYNCSAVAPWLNSLYTTKMYKNEKKLLYPVNVGRNIARETAVTHYVLASDIELYPSPDLPSRFLEMIRQRDQPELLKPNPKVFVLPIFEVDEKSKPPKNKTLLLKMLKNGTAIPFHKKVCSGCHSVPKSKEWMEEKEVAGLHVYHVGKRTGVFIHWEPIFIGTNLDPMYDERLSWEGKSDKMTQGYALCVLDYDFLILDNAFLVHRPGIKIYKKDSRRDALAAKTNVLIKKIIVPELRVIYGTRKGCVV</sequence>
<evidence type="ECO:0000256" key="1">
    <source>
        <dbReference type="SAM" id="SignalP"/>
    </source>
</evidence>
<organism evidence="2 3">
    <name type="scientific">Aphidius gifuensis</name>
    <name type="common">Parasitoid wasp</name>
    <dbReference type="NCBI Taxonomy" id="684658"/>
    <lineage>
        <taxon>Eukaryota</taxon>
        <taxon>Metazoa</taxon>
        <taxon>Ecdysozoa</taxon>
        <taxon>Arthropoda</taxon>
        <taxon>Hexapoda</taxon>
        <taxon>Insecta</taxon>
        <taxon>Pterygota</taxon>
        <taxon>Neoptera</taxon>
        <taxon>Endopterygota</taxon>
        <taxon>Hymenoptera</taxon>
        <taxon>Apocrita</taxon>
        <taxon>Ichneumonoidea</taxon>
        <taxon>Braconidae</taxon>
        <taxon>Aphidiinae</taxon>
        <taxon>Aphidius</taxon>
    </lineage>
</organism>
<proteinExistence type="predicted"/>
<dbReference type="PANTHER" id="PTHR47412:SF1">
    <property type="entry name" value="FI01434P-RELATED"/>
    <property type="match status" value="1"/>
</dbReference>
<protein>
    <recommendedName>
        <fullName evidence="4">Glycosyltransferase</fullName>
    </recommendedName>
</protein>